<dbReference type="InterPro" id="IPR038945">
    <property type="entry name" value="MBD13-like"/>
</dbReference>
<feature type="compositionally biased region" description="Basic and acidic residues" evidence="6">
    <location>
        <begin position="191"/>
        <end position="201"/>
    </location>
</feature>
<dbReference type="AlphaFoldDB" id="A0AAE2CR63"/>
<keyword evidence="3" id="KW-0238">DNA-binding</keyword>
<feature type="region of interest" description="Disordered" evidence="6">
    <location>
        <begin position="627"/>
        <end position="657"/>
    </location>
</feature>
<dbReference type="Proteomes" id="UP001293254">
    <property type="component" value="Unassembled WGS sequence"/>
</dbReference>
<gene>
    <name evidence="8" type="ORF">Salat_0913200</name>
</gene>
<accession>A0AAE2CR63</accession>
<dbReference type="CDD" id="cd00122">
    <property type="entry name" value="MBD"/>
    <property type="match status" value="2"/>
</dbReference>
<organism evidence="8 9">
    <name type="scientific">Sesamum alatum</name>
    <dbReference type="NCBI Taxonomy" id="300844"/>
    <lineage>
        <taxon>Eukaryota</taxon>
        <taxon>Viridiplantae</taxon>
        <taxon>Streptophyta</taxon>
        <taxon>Embryophyta</taxon>
        <taxon>Tracheophyta</taxon>
        <taxon>Spermatophyta</taxon>
        <taxon>Magnoliopsida</taxon>
        <taxon>eudicotyledons</taxon>
        <taxon>Gunneridae</taxon>
        <taxon>Pentapetalae</taxon>
        <taxon>asterids</taxon>
        <taxon>lamiids</taxon>
        <taxon>Lamiales</taxon>
        <taxon>Pedaliaceae</taxon>
        <taxon>Sesamum</taxon>
    </lineage>
</organism>
<reference evidence="8" key="2">
    <citation type="journal article" date="2024" name="Plant">
        <title>Genomic evolution and insights into agronomic trait innovations of Sesamum species.</title>
        <authorList>
            <person name="Miao H."/>
            <person name="Wang L."/>
            <person name="Qu L."/>
            <person name="Liu H."/>
            <person name="Sun Y."/>
            <person name="Le M."/>
            <person name="Wang Q."/>
            <person name="Wei S."/>
            <person name="Zheng Y."/>
            <person name="Lin W."/>
            <person name="Duan Y."/>
            <person name="Cao H."/>
            <person name="Xiong S."/>
            <person name="Wang X."/>
            <person name="Wei L."/>
            <person name="Li C."/>
            <person name="Ma Q."/>
            <person name="Ju M."/>
            <person name="Zhao R."/>
            <person name="Li G."/>
            <person name="Mu C."/>
            <person name="Tian Q."/>
            <person name="Mei H."/>
            <person name="Zhang T."/>
            <person name="Gao T."/>
            <person name="Zhang H."/>
        </authorList>
    </citation>
    <scope>NUCLEOTIDE SEQUENCE</scope>
    <source>
        <strain evidence="8">3651</strain>
    </source>
</reference>
<feature type="region of interest" description="Disordered" evidence="6">
    <location>
        <begin position="118"/>
        <end position="202"/>
    </location>
</feature>
<dbReference type="GO" id="GO:0005634">
    <property type="term" value="C:nucleus"/>
    <property type="evidence" value="ECO:0007669"/>
    <property type="project" value="UniProtKB-SubCell"/>
</dbReference>
<dbReference type="EMBL" id="JACGWO010000003">
    <property type="protein sequence ID" value="KAK4431511.1"/>
    <property type="molecule type" value="Genomic_DNA"/>
</dbReference>
<feature type="compositionally biased region" description="Basic and acidic residues" evidence="6">
    <location>
        <begin position="302"/>
        <end position="313"/>
    </location>
</feature>
<evidence type="ECO:0000256" key="4">
    <source>
        <dbReference type="ARBA" id="ARBA00023163"/>
    </source>
</evidence>
<dbReference type="InterPro" id="IPR016177">
    <property type="entry name" value="DNA-bd_dom_sf"/>
</dbReference>
<dbReference type="PROSITE" id="PS50982">
    <property type="entry name" value="MBD"/>
    <property type="match status" value="2"/>
</dbReference>
<feature type="domain" description="MBD" evidence="7">
    <location>
        <begin position="1"/>
        <end position="63"/>
    </location>
</feature>
<feature type="compositionally biased region" description="Basic and acidic residues" evidence="6">
    <location>
        <begin position="220"/>
        <end position="274"/>
    </location>
</feature>
<keyword evidence="4" id="KW-0804">Transcription</keyword>
<sequence length="657" mass="72964">MGCEHPDWLPVGWRVCLRVRSCGKKDKYYVNPSNGLKFNSKPEVLRYLKYSAKGQKPRVLKNKVEIRTTVADKLPPGWIKEIRTTKKGRKTRRDPYYIDPVTGRYFRSMQEVFRYLESKDSKAESKPDSNSHISRELGDHPQSSSAEAKRQRSMDKKAEKNLTGHESVKSGLKLAGGLKPAATNIMNTPEEDNHLERKGEDDSLAIELSDKLQLVNRAKQHADRTTEIKKLVGEKVGKSADGDRRFKSGSEVGPEKKVDIPEAKVVEQLKKKSDSAAGSLLNQLAQVNRTEDVKYRRRQSKRLADSKPKDNIGKDQSVQSGPEDAGEKNVEMPETIGFEQKEKENGYMGEEQQHESLPRQTKRKNSSSKGTSDLPRRTSKRLARVEVDPSLEVKTSDKAGDEAALSGEPEVNTSISVKAGPSDEPDVDTTGKFDRCNNPKELPSKCKAENPTDNEQKEPVIQRNLSSLKEHKDVGVDCKEENKDDEKHLDSALKDLLKDPCIEFAVKTLTGAIPIEDVNKLSESPVSSLASPNQTSSSSPMLQSGDIWADPCFEFAVKMLTSEMPAEDGSQCRVSFQQPLSSSGAGGCNSLTVPEFRLDNVYPSVYSSVSQLNAVKIPCMRQQGMRDCPPPPPPHGGSQNFVGRRNGGVEGRKRNFM</sequence>
<feature type="compositionally biased region" description="Basic and acidic residues" evidence="6">
    <location>
        <begin position="118"/>
        <end position="139"/>
    </location>
</feature>
<evidence type="ECO:0000256" key="2">
    <source>
        <dbReference type="ARBA" id="ARBA00023015"/>
    </source>
</evidence>
<evidence type="ECO:0000256" key="5">
    <source>
        <dbReference type="ARBA" id="ARBA00023242"/>
    </source>
</evidence>
<dbReference type="PANTHER" id="PTHR34067:SF20">
    <property type="entry name" value="OS08G0206700 PROTEIN"/>
    <property type="match status" value="1"/>
</dbReference>
<evidence type="ECO:0000313" key="8">
    <source>
        <dbReference type="EMBL" id="KAK4431511.1"/>
    </source>
</evidence>
<feature type="region of interest" description="Disordered" evidence="6">
    <location>
        <begin position="218"/>
        <end position="483"/>
    </location>
</feature>
<evidence type="ECO:0000256" key="1">
    <source>
        <dbReference type="ARBA" id="ARBA00004123"/>
    </source>
</evidence>
<dbReference type="SUPFAM" id="SSF54171">
    <property type="entry name" value="DNA-binding domain"/>
    <property type="match status" value="2"/>
</dbReference>
<proteinExistence type="predicted"/>
<comment type="caution">
    <text evidence="8">The sequence shown here is derived from an EMBL/GenBank/DDBJ whole genome shotgun (WGS) entry which is preliminary data.</text>
</comment>
<dbReference type="Gene3D" id="3.30.890.10">
    <property type="entry name" value="Methyl-cpg-binding Protein 2, Chain A"/>
    <property type="match status" value="2"/>
</dbReference>
<evidence type="ECO:0000256" key="3">
    <source>
        <dbReference type="ARBA" id="ARBA00023125"/>
    </source>
</evidence>
<name>A0AAE2CR63_9LAMI</name>
<evidence type="ECO:0000256" key="6">
    <source>
        <dbReference type="SAM" id="MobiDB-lite"/>
    </source>
</evidence>
<dbReference type="Pfam" id="PF01429">
    <property type="entry name" value="MBD"/>
    <property type="match status" value="2"/>
</dbReference>
<dbReference type="GO" id="GO:0003677">
    <property type="term" value="F:DNA binding"/>
    <property type="evidence" value="ECO:0007669"/>
    <property type="project" value="UniProtKB-KW"/>
</dbReference>
<feature type="compositionally biased region" description="Basic and acidic residues" evidence="6">
    <location>
        <begin position="147"/>
        <end position="168"/>
    </location>
</feature>
<protein>
    <submittedName>
        <fullName evidence="8">Methyl-CpG-binding domain-containing protein 13</fullName>
    </submittedName>
</protein>
<feature type="compositionally biased region" description="Basic and acidic residues" evidence="6">
    <location>
        <begin position="339"/>
        <end position="357"/>
    </location>
</feature>
<dbReference type="PANTHER" id="PTHR34067">
    <property type="entry name" value="OS04G0193200 PROTEIN"/>
    <property type="match status" value="1"/>
</dbReference>
<keyword evidence="5" id="KW-0539">Nucleus</keyword>
<keyword evidence="9" id="KW-1185">Reference proteome</keyword>
<keyword evidence="2" id="KW-0805">Transcription regulation</keyword>
<dbReference type="InterPro" id="IPR001739">
    <property type="entry name" value="Methyl_CpG_DNA-bd"/>
</dbReference>
<feature type="region of interest" description="Disordered" evidence="6">
    <location>
        <begin position="523"/>
        <end position="543"/>
    </location>
</feature>
<feature type="compositionally biased region" description="Basic and acidic residues" evidence="6">
    <location>
        <begin position="429"/>
        <end position="460"/>
    </location>
</feature>
<feature type="compositionally biased region" description="Polar residues" evidence="6">
    <location>
        <begin position="523"/>
        <end position="542"/>
    </location>
</feature>
<feature type="compositionally biased region" description="Basic and acidic residues" evidence="6">
    <location>
        <begin position="468"/>
        <end position="483"/>
    </location>
</feature>
<comment type="subcellular location">
    <subcellularLocation>
        <location evidence="1">Nucleus</location>
    </subcellularLocation>
</comment>
<reference evidence="8" key="1">
    <citation type="submission" date="2020-06" db="EMBL/GenBank/DDBJ databases">
        <authorList>
            <person name="Li T."/>
            <person name="Hu X."/>
            <person name="Zhang T."/>
            <person name="Song X."/>
            <person name="Zhang H."/>
            <person name="Dai N."/>
            <person name="Sheng W."/>
            <person name="Hou X."/>
            <person name="Wei L."/>
        </authorList>
    </citation>
    <scope>NUCLEOTIDE SEQUENCE</scope>
    <source>
        <strain evidence="8">3651</strain>
        <tissue evidence="8">Leaf</tissue>
    </source>
</reference>
<evidence type="ECO:0000313" key="9">
    <source>
        <dbReference type="Proteomes" id="UP001293254"/>
    </source>
</evidence>
<evidence type="ECO:0000259" key="7">
    <source>
        <dbReference type="PROSITE" id="PS50982"/>
    </source>
</evidence>
<feature type="domain" description="MBD" evidence="7">
    <location>
        <begin position="64"/>
        <end position="136"/>
    </location>
</feature>